<proteinExistence type="predicted"/>
<protein>
    <submittedName>
        <fullName evidence="1">Uncharacterized protein</fullName>
    </submittedName>
</protein>
<sequence>RDLSLQPRVRACVADIVECERALRRADALGVVSSCRSSLALAAHDAVAASRPRGVDLLDSLDDPGTPFAESAEMPASAVGEVAFCVSWLACMWGRAALAGIHPQVSLELAELWSSRMGKPATLQDFADIHQSFQELDMYGIEELLWKER</sequence>
<dbReference type="EMBL" id="BMAR01000001">
    <property type="protein sequence ID" value="GFR41372.1"/>
    <property type="molecule type" value="Genomic_DNA"/>
</dbReference>
<keyword evidence="2" id="KW-1185">Reference proteome</keyword>
<name>A0AAD3DIJ9_9CHLO</name>
<reference evidence="1 2" key="1">
    <citation type="journal article" date="2021" name="Sci. Rep.">
        <title>Genome sequencing of the multicellular alga Astrephomene provides insights into convergent evolution of germ-soma differentiation.</title>
        <authorList>
            <person name="Yamashita S."/>
            <person name="Yamamoto K."/>
            <person name="Matsuzaki R."/>
            <person name="Suzuki S."/>
            <person name="Yamaguchi H."/>
            <person name="Hirooka S."/>
            <person name="Minakuchi Y."/>
            <person name="Miyagishima S."/>
            <person name="Kawachi M."/>
            <person name="Toyoda A."/>
            <person name="Nozaki H."/>
        </authorList>
    </citation>
    <scope>NUCLEOTIDE SEQUENCE [LARGE SCALE GENOMIC DNA]</scope>
    <source>
        <strain evidence="1 2">NIES-4017</strain>
    </source>
</reference>
<accession>A0AAD3DIJ9</accession>
<gene>
    <name evidence="1" type="ORF">Agub_g2055</name>
</gene>
<dbReference type="Proteomes" id="UP001054857">
    <property type="component" value="Unassembled WGS sequence"/>
</dbReference>
<comment type="caution">
    <text evidence="1">The sequence shown here is derived from an EMBL/GenBank/DDBJ whole genome shotgun (WGS) entry which is preliminary data.</text>
</comment>
<evidence type="ECO:0000313" key="1">
    <source>
        <dbReference type="EMBL" id="GFR41372.1"/>
    </source>
</evidence>
<feature type="non-terminal residue" evidence="1">
    <location>
        <position position="149"/>
    </location>
</feature>
<organism evidence="1 2">
    <name type="scientific">Astrephomene gubernaculifera</name>
    <dbReference type="NCBI Taxonomy" id="47775"/>
    <lineage>
        <taxon>Eukaryota</taxon>
        <taxon>Viridiplantae</taxon>
        <taxon>Chlorophyta</taxon>
        <taxon>core chlorophytes</taxon>
        <taxon>Chlorophyceae</taxon>
        <taxon>CS clade</taxon>
        <taxon>Chlamydomonadales</taxon>
        <taxon>Astrephomenaceae</taxon>
        <taxon>Astrephomene</taxon>
    </lineage>
</organism>
<dbReference type="AlphaFoldDB" id="A0AAD3DIJ9"/>
<evidence type="ECO:0000313" key="2">
    <source>
        <dbReference type="Proteomes" id="UP001054857"/>
    </source>
</evidence>